<dbReference type="HOGENOM" id="CLU_000445_65_0_9"/>
<dbReference type="STRING" id="696281.Desru_0445"/>
<dbReference type="SMART" id="SM00448">
    <property type="entry name" value="REC"/>
    <property type="match status" value="1"/>
</dbReference>
<reference evidence="8" key="1">
    <citation type="submission" date="2011-05" db="EMBL/GenBank/DDBJ databases">
        <title>Complete sequence of Desulfotomaculum ruminis DSM 2154.</title>
        <authorList>
            <person name="Lucas S."/>
            <person name="Copeland A."/>
            <person name="Lapidus A."/>
            <person name="Cheng J.-F."/>
            <person name="Goodwin L."/>
            <person name="Pitluck S."/>
            <person name="Lu M."/>
            <person name="Detter J.C."/>
            <person name="Han C."/>
            <person name="Tapia R."/>
            <person name="Land M."/>
            <person name="Hauser L."/>
            <person name="Kyrpides N."/>
            <person name="Ivanova N."/>
            <person name="Mikhailova N."/>
            <person name="Pagani I."/>
            <person name="Stams A.J.M."/>
            <person name="Plugge C.M."/>
            <person name="Muyzer G."/>
            <person name="Kuever J."/>
            <person name="Parshina S.N."/>
            <person name="Ivanova A.E."/>
            <person name="Nazina T.N."/>
            <person name="Brambilla E."/>
            <person name="Spring S."/>
            <person name="Klenk H.-P."/>
            <person name="Woyke T."/>
        </authorList>
    </citation>
    <scope>NUCLEOTIDE SEQUENCE [LARGE SCALE GENOMIC DNA]</scope>
    <source>
        <strain evidence="8">ATCC 23193 / DSM 2154 / NCIB 8452 / DL</strain>
    </source>
</reference>
<protein>
    <recommendedName>
        <fullName evidence="1">Stage 0 sporulation protein A homolog</fullName>
    </recommendedName>
</protein>
<evidence type="ECO:0000256" key="3">
    <source>
        <dbReference type="PROSITE-ProRule" id="PRU00169"/>
    </source>
</evidence>
<dbReference type="Pfam" id="PF00072">
    <property type="entry name" value="Response_reg"/>
    <property type="match status" value="1"/>
</dbReference>
<dbReference type="InterPro" id="IPR011006">
    <property type="entry name" value="CheY-like_superfamily"/>
</dbReference>
<dbReference type="EMBL" id="CP002780">
    <property type="protein sequence ID" value="AEG58733.1"/>
    <property type="molecule type" value="Genomic_DNA"/>
</dbReference>
<keyword evidence="4" id="KW-0175">Coiled coil</keyword>
<evidence type="ECO:0000256" key="4">
    <source>
        <dbReference type="SAM" id="Coils"/>
    </source>
</evidence>
<organism evidence="7 8">
    <name type="scientific">Desulforamulus ruminis (strain ATCC 23193 / DSM 2154 / NCIMB 8452 / DL)</name>
    <name type="common">Desulfotomaculum ruminis</name>
    <dbReference type="NCBI Taxonomy" id="696281"/>
    <lineage>
        <taxon>Bacteria</taxon>
        <taxon>Bacillati</taxon>
        <taxon>Bacillota</taxon>
        <taxon>Clostridia</taxon>
        <taxon>Eubacteriales</taxon>
        <taxon>Peptococcaceae</taxon>
        <taxon>Desulforamulus</taxon>
    </lineage>
</organism>
<evidence type="ECO:0000259" key="6">
    <source>
        <dbReference type="PROSITE" id="PS50921"/>
    </source>
</evidence>
<dbReference type="Pfam" id="PF03861">
    <property type="entry name" value="ANTAR"/>
    <property type="match status" value="1"/>
</dbReference>
<dbReference type="PANTHER" id="PTHR43367">
    <property type="match status" value="1"/>
</dbReference>
<dbReference type="InterPro" id="IPR008327">
    <property type="entry name" value="Sig_transdc_resp-reg_antiterm"/>
</dbReference>
<dbReference type="Gene3D" id="3.40.50.2300">
    <property type="match status" value="1"/>
</dbReference>
<proteinExistence type="predicted"/>
<dbReference type="InterPro" id="IPR036388">
    <property type="entry name" value="WH-like_DNA-bd_sf"/>
</dbReference>
<dbReference type="SMART" id="SM01012">
    <property type="entry name" value="ANTAR"/>
    <property type="match status" value="1"/>
</dbReference>
<evidence type="ECO:0000313" key="8">
    <source>
        <dbReference type="Proteomes" id="UP000009234"/>
    </source>
</evidence>
<sequence length="195" mass="22245">MFGRRVLLADPDPDSRKKLKDLLQQHDYLVVAETETGMSTLQVAFQNTPDIILMEGDLPGSKGLEIARKIDEHRLAPVVLITSQTHRELLEEAKVSSVLGFLVKPVDDMNLVPTLEMALATFKRLVRMENENKKLKKELRENQLIEQAKGLLMDKKGFNEQKAHRYLQKLSMDRCCSLVKVAQLVITSLTRQENH</sequence>
<dbReference type="Gene3D" id="1.10.10.10">
    <property type="entry name" value="Winged helix-like DNA-binding domain superfamily/Winged helix DNA-binding domain"/>
    <property type="match status" value="1"/>
</dbReference>
<dbReference type="GO" id="GO:0000160">
    <property type="term" value="P:phosphorelay signal transduction system"/>
    <property type="evidence" value="ECO:0007669"/>
    <property type="project" value="InterPro"/>
</dbReference>
<comment type="caution">
    <text evidence="3">Lacks conserved residue(s) required for the propagation of feature annotation.</text>
</comment>
<gene>
    <name evidence="7" type="ordered locus">Desru_0445</name>
</gene>
<dbReference type="OrthoDB" id="9808843at2"/>
<dbReference type="InterPro" id="IPR005561">
    <property type="entry name" value="ANTAR"/>
</dbReference>
<dbReference type="KEGG" id="dru:Desru_0445"/>
<dbReference type="PANTHER" id="PTHR43367:SF1">
    <property type="entry name" value="TWO-COMPONENT RESPONSE REGULATOR-LIKE APRR6-RELATED"/>
    <property type="match status" value="1"/>
</dbReference>
<dbReference type="InterPro" id="IPR001789">
    <property type="entry name" value="Sig_transdc_resp-reg_receiver"/>
</dbReference>
<feature type="domain" description="ANTAR" evidence="6">
    <location>
        <begin position="125"/>
        <end position="186"/>
    </location>
</feature>
<reference evidence="7 8" key="2">
    <citation type="journal article" date="2012" name="Stand. Genomic Sci.">
        <title>Complete genome sequence of the sulfate-reducing firmicute Desulfotomaculum ruminis type strain (DL(T)).</title>
        <authorList>
            <person name="Spring S."/>
            <person name="Visser M."/>
            <person name="Lu M."/>
            <person name="Copeland A."/>
            <person name="Lapidus A."/>
            <person name="Lucas S."/>
            <person name="Cheng J.F."/>
            <person name="Han C."/>
            <person name="Tapia R."/>
            <person name="Goodwin L.A."/>
            <person name="Pitluck S."/>
            <person name="Ivanova N."/>
            <person name="Land M."/>
            <person name="Hauser L."/>
            <person name="Larimer F."/>
            <person name="Rohde M."/>
            <person name="Goker M."/>
            <person name="Detter J.C."/>
            <person name="Kyrpides N.C."/>
            <person name="Woyke T."/>
            <person name="Schaap P.J."/>
            <person name="Plugge C.M."/>
            <person name="Muyzer G."/>
            <person name="Kuever J."/>
            <person name="Pereira I.A."/>
            <person name="Parshina S.N."/>
            <person name="Bernier-Latmani R."/>
            <person name="Stams A.J."/>
            <person name="Klenk H.P."/>
        </authorList>
    </citation>
    <scope>NUCLEOTIDE SEQUENCE [LARGE SCALE GENOMIC DNA]</scope>
    <source>
        <strain evidence="8">ATCC 23193 / DSM 2154 / NCIB 8452 / DL</strain>
    </source>
</reference>
<evidence type="ECO:0000256" key="2">
    <source>
        <dbReference type="ARBA" id="ARBA00024867"/>
    </source>
</evidence>
<name>F6DRH9_DESRL</name>
<accession>F6DRH9</accession>
<evidence type="ECO:0000256" key="1">
    <source>
        <dbReference type="ARBA" id="ARBA00018672"/>
    </source>
</evidence>
<dbReference type="SUPFAM" id="SSF52172">
    <property type="entry name" value="CheY-like"/>
    <property type="match status" value="1"/>
</dbReference>
<dbReference type="PIRSF" id="PIRSF036382">
    <property type="entry name" value="RR_antiterm"/>
    <property type="match status" value="1"/>
</dbReference>
<feature type="domain" description="Response regulatory" evidence="5">
    <location>
        <begin position="5"/>
        <end position="119"/>
    </location>
</feature>
<dbReference type="PROSITE" id="PS50921">
    <property type="entry name" value="ANTAR"/>
    <property type="match status" value="1"/>
</dbReference>
<comment type="function">
    <text evidence="2">May play the central regulatory role in sporulation. It may be an element of the effector pathway responsible for the activation of sporulation genes in response to nutritional stress. Spo0A may act in concert with spo0H (a sigma factor) to control the expression of some genes that are critical to the sporulation process.</text>
</comment>
<dbReference type="GO" id="GO:0003723">
    <property type="term" value="F:RNA binding"/>
    <property type="evidence" value="ECO:0007669"/>
    <property type="project" value="InterPro"/>
</dbReference>
<dbReference type="RefSeq" id="WP_013840508.1">
    <property type="nucleotide sequence ID" value="NC_015589.1"/>
</dbReference>
<feature type="coiled-coil region" evidence="4">
    <location>
        <begin position="118"/>
        <end position="148"/>
    </location>
</feature>
<keyword evidence="8" id="KW-1185">Reference proteome</keyword>
<dbReference type="eggNOG" id="COG3707">
    <property type="taxonomic scope" value="Bacteria"/>
</dbReference>
<evidence type="ECO:0000313" key="7">
    <source>
        <dbReference type="EMBL" id="AEG58733.1"/>
    </source>
</evidence>
<dbReference type="AlphaFoldDB" id="F6DRH9"/>
<dbReference type="Proteomes" id="UP000009234">
    <property type="component" value="Chromosome"/>
</dbReference>
<evidence type="ECO:0000259" key="5">
    <source>
        <dbReference type="PROSITE" id="PS50110"/>
    </source>
</evidence>
<dbReference type="PROSITE" id="PS50110">
    <property type="entry name" value="RESPONSE_REGULATORY"/>
    <property type="match status" value="1"/>
</dbReference>